<dbReference type="EMBL" id="CP001560">
    <property type="protein sequence ID" value="AFJ47691.1"/>
    <property type="molecule type" value="Genomic_DNA"/>
</dbReference>
<feature type="DNA-binding region" description="H-T-H motif" evidence="2">
    <location>
        <begin position="33"/>
        <end position="52"/>
    </location>
</feature>
<dbReference type="PANTHER" id="PTHR30055">
    <property type="entry name" value="HTH-TYPE TRANSCRIPTIONAL REGULATOR RUTR"/>
    <property type="match status" value="1"/>
</dbReference>
<feature type="domain" description="HTH tetR-type" evidence="3">
    <location>
        <begin position="11"/>
        <end position="70"/>
    </location>
</feature>
<dbReference type="InterPro" id="IPR009057">
    <property type="entry name" value="Homeodomain-like_sf"/>
</dbReference>
<proteinExistence type="predicted"/>
<evidence type="ECO:0000313" key="5">
    <source>
        <dbReference type="Proteomes" id="UP000001955"/>
    </source>
</evidence>
<keyword evidence="1 2" id="KW-0238">DNA-binding</keyword>
<dbReference type="PROSITE" id="PS01081">
    <property type="entry name" value="HTH_TETR_1"/>
    <property type="match status" value="1"/>
</dbReference>
<dbReference type="PROSITE" id="PS50977">
    <property type="entry name" value="HTH_TETR_2"/>
    <property type="match status" value="1"/>
</dbReference>
<accession>I2BAY7</accession>
<dbReference type="Gene3D" id="1.10.357.10">
    <property type="entry name" value="Tetracycline Repressor, domain 2"/>
    <property type="match status" value="1"/>
</dbReference>
<dbReference type="Gene3D" id="1.10.10.60">
    <property type="entry name" value="Homeodomain-like"/>
    <property type="match status" value="1"/>
</dbReference>
<dbReference type="InterPro" id="IPR001647">
    <property type="entry name" value="HTH_TetR"/>
</dbReference>
<evidence type="ECO:0000256" key="1">
    <source>
        <dbReference type="ARBA" id="ARBA00023125"/>
    </source>
</evidence>
<dbReference type="SUPFAM" id="SSF48498">
    <property type="entry name" value="Tetracyclin repressor-like, C-terminal domain"/>
    <property type="match status" value="1"/>
</dbReference>
<dbReference type="SUPFAM" id="SSF46689">
    <property type="entry name" value="Homeodomain-like"/>
    <property type="match status" value="1"/>
</dbReference>
<dbReference type="GO" id="GO:0003700">
    <property type="term" value="F:DNA-binding transcription factor activity"/>
    <property type="evidence" value="ECO:0007669"/>
    <property type="project" value="TreeGrafter"/>
</dbReference>
<evidence type="ECO:0000256" key="2">
    <source>
        <dbReference type="PROSITE-ProRule" id="PRU00335"/>
    </source>
</evidence>
<dbReference type="InterPro" id="IPR015292">
    <property type="entry name" value="Tscrpt_reg_YbiH_C"/>
</dbReference>
<dbReference type="InterPro" id="IPR050109">
    <property type="entry name" value="HTH-type_TetR-like_transc_reg"/>
</dbReference>
<dbReference type="eggNOG" id="COG1309">
    <property type="taxonomic scope" value="Bacteria"/>
</dbReference>
<evidence type="ECO:0000259" key="3">
    <source>
        <dbReference type="PROSITE" id="PS50977"/>
    </source>
</evidence>
<dbReference type="AlphaFoldDB" id="I2BAY7"/>
<dbReference type="Pfam" id="PF09209">
    <property type="entry name" value="CecR_C"/>
    <property type="match status" value="1"/>
</dbReference>
<dbReference type="STRING" id="630626.EBL_c26050"/>
<dbReference type="OrthoDB" id="2356263at2"/>
<dbReference type="InterPro" id="IPR036271">
    <property type="entry name" value="Tet_transcr_reg_TetR-rel_C_sf"/>
</dbReference>
<keyword evidence="5" id="KW-1185">Reference proteome</keyword>
<gene>
    <name evidence="4" type="primary">ybiH</name>
    <name evidence="4" type="ordered locus">EBL_c26050</name>
</gene>
<dbReference type="Pfam" id="PF00440">
    <property type="entry name" value="TetR_N"/>
    <property type="match status" value="1"/>
</dbReference>
<dbReference type="InterPro" id="IPR023772">
    <property type="entry name" value="DNA-bd_HTH_TetR-type_CS"/>
</dbReference>
<dbReference type="RefSeq" id="WP_002439389.1">
    <property type="nucleotide sequence ID" value="NC_017910.1"/>
</dbReference>
<dbReference type="HOGENOM" id="CLU_069356_16_0_6"/>
<dbReference type="PATRIC" id="fig|630626.3.peg.2536"/>
<dbReference type="PANTHER" id="PTHR30055:SF146">
    <property type="entry name" value="HTH-TYPE TRANSCRIPTIONAL DUAL REGULATOR CECR"/>
    <property type="match status" value="1"/>
</dbReference>
<protein>
    <submittedName>
        <fullName evidence="4">Putative HTH-type transcriptional regulator</fullName>
    </submittedName>
</protein>
<dbReference type="KEGG" id="ebt:EBL_c26050"/>
<organism evidence="4 5">
    <name type="scientific">Shimwellia blattae (strain ATCC 29907 / DSM 4481 / JCM 1650 / NBRC 105725 / CDC 9005-74)</name>
    <name type="common">Escherichia blattae</name>
    <dbReference type="NCBI Taxonomy" id="630626"/>
    <lineage>
        <taxon>Bacteria</taxon>
        <taxon>Pseudomonadati</taxon>
        <taxon>Pseudomonadota</taxon>
        <taxon>Gammaproteobacteria</taxon>
        <taxon>Enterobacterales</taxon>
        <taxon>Enterobacteriaceae</taxon>
        <taxon>Shimwellia</taxon>
    </lineage>
</organism>
<reference evidence="4 5" key="1">
    <citation type="journal article" date="2012" name="J. Bacteriol.">
        <title>Complete genome sequence of the B12-producing Shimwellia blattae strain DSM 4481, isolated from a cockroach.</title>
        <authorList>
            <person name="Brzuszkiewicz E."/>
            <person name="Waschkowitz T."/>
            <person name="Wiezer A."/>
            <person name="Daniel R."/>
        </authorList>
    </citation>
    <scope>NUCLEOTIDE SEQUENCE [LARGE SCALE GENOMIC DNA]</scope>
    <source>
        <strain evidence="5">ATCC 29907 / DSM 4481 / JCM 1650 / NBRC 105725 / CDC 9005-74</strain>
    </source>
</reference>
<dbReference type="GO" id="GO:0000976">
    <property type="term" value="F:transcription cis-regulatory region binding"/>
    <property type="evidence" value="ECO:0007669"/>
    <property type="project" value="TreeGrafter"/>
</dbReference>
<dbReference type="Proteomes" id="UP000001955">
    <property type="component" value="Chromosome"/>
</dbReference>
<dbReference type="NCBIfam" id="NF008587">
    <property type="entry name" value="PRK11552.1"/>
    <property type="match status" value="1"/>
</dbReference>
<evidence type="ECO:0000313" key="4">
    <source>
        <dbReference type="EMBL" id="AFJ47691.1"/>
    </source>
</evidence>
<name>I2BAY7_SHIBC</name>
<sequence length="228" mass="25677">MSNTPPTSRGEQARNQLIHSALNQFGEYGLHATTRDIAAGAGQNIAAITYYFGSKDDLYLACARWIAGFIQQNLAVFLPQARQLLAASEPDRPAIRALIHQWANQMLHLLTARETINISRFISREQLSPTSAYRLIHDQVIDPLHITFTAMLARYTGRQADDVETILHAQAMVGEILTFRLLQETVLLRTGWKTFDEEKTRVICRVVNQHFDLILQGLSAQQGIVSHE</sequence>
<accession>K6VSJ8</accession>